<reference evidence="1" key="1">
    <citation type="submission" date="2022-12" db="EMBL/GenBank/DDBJ databases">
        <title>Polyphasic identification of a Novel Hot-Spring Cyanobacterium Ocullathermofonsia sinensis gen nov. sp. nov. and Genomic Insights on its Adaptations to the Thermal Habitat.</title>
        <authorList>
            <person name="Daroch M."/>
            <person name="Tang J."/>
            <person name="Jiang Y."/>
        </authorList>
    </citation>
    <scope>NUCLEOTIDE SEQUENCE</scope>
    <source>
        <strain evidence="1">PKUAC-SCTA174</strain>
    </source>
</reference>
<dbReference type="KEGG" id="tsin:OXH18_19760"/>
<protein>
    <submittedName>
        <fullName evidence="1">Uncharacterized protein</fullName>
    </submittedName>
</protein>
<dbReference type="RefSeq" id="WP_268609182.1">
    <property type="nucleotide sequence ID" value="NZ_CP113797.1"/>
</dbReference>
<evidence type="ECO:0000313" key="2">
    <source>
        <dbReference type="Proteomes" id="UP001163152"/>
    </source>
</evidence>
<sequence>MSESFVPVIHPVRDPSLRAIVLRSVPLFYREGADPTLDRPPHVRAGSSLSWFGDRLALVQDDANFLALIDPQSLAVEAITLPSGEAGLRQFDDQRGNKRFKLDLEACTTISTANEEVFLAFGSGSTPQREQILTVYTADPSCLRLQSAAALYDHLRQCAAFSGSELNVEGAIFQAGYIRLFNRGNGAPKNALLPVNATGDINWEELAAYLEAPEQQQPPDLQNIRQYDLGRLNGLALTFTDATVAQQGILFSAAAEDSPDVTADGIVSGSAIGILGDRPRWIELRTPNGDLFMGKVEGLCPTQDSHRLLIVTDADDPTLPCELCEVELAGDW</sequence>
<dbReference type="AlphaFoldDB" id="A0A9E9C9C3"/>
<dbReference type="Proteomes" id="UP001163152">
    <property type="component" value="Chromosome"/>
</dbReference>
<keyword evidence="2" id="KW-1185">Reference proteome</keyword>
<organism evidence="1 2">
    <name type="scientific">Thermocoleostomius sinensis A174</name>
    <dbReference type="NCBI Taxonomy" id="2016057"/>
    <lineage>
        <taxon>Bacteria</taxon>
        <taxon>Bacillati</taxon>
        <taxon>Cyanobacteriota</taxon>
        <taxon>Cyanophyceae</taxon>
        <taxon>Oculatellales</taxon>
        <taxon>Oculatellaceae</taxon>
        <taxon>Thermocoleostomius</taxon>
    </lineage>
</organism>
<dbReference type="InterPro" id="IPR053851">
    <property type="entry name" value="DUF6929"/>
</dbReference>
<accession>A0A9E9C9C3</accession>
<evidence type="ECO:0000313" key="1">
    <source>
        <dbReference type="EMBL" id="WAL59387.1"/>
    </source>
</evidence>
<name>A0A9E9C9C3_9CYAN</name>
<gene>
    <name evidence="1" type="ORF">OXH18_19760</name>
</gene>
<proteinExistence type="predicted"/>
<dbReference type="Pfam" id="PF22000">
    <property type="entry name" value="DUF6929"/>
    <property type="match status" value="1"/>
</dbReference>
<dbReference type="EMBL" id="CP113797">
    <property type="protein sequence ID" value="WAL59387.1"/>
    <property type="molecule type" value="Genomic_DNA"/>
</dbReference>